<keyword evidence="2" id="KW-1185">Reference proteome</keyword>
<reference evidence="2" key="1">
    <citation type="journal article" date="2019" name="Int. J. Syst. Evol. Microbiol.">
        <title>The Global Catalogue of Microorganisms (GCM) 10K type strain sequencing project: providing services to taxonomists for standard genome sequencing and annotation.</title>
        <authorList>
            <consortium name="The Broad Institute Genomics Platform"/>
            <consortium name="The Broad Institute Genome Sequencing Center for Infectious Disease"/>
            <person name="Wu L."/>
            <person name="Ma J."/>
        </authorList>
    </citation>
    <scope>NUCLEOTIDE SEQUENCE [LARGE SCALE GENOMIC DNA]</scope>
    <source>
        <strain evidence="2">KACC 11407</strain>
    </source>
</reference>
<gene>
    <name evidence="1" type="ORF">ACFPN1_03660</name>
</gene>
<comment type="caution">
    <text evidence="1">The sequence shown here is derived from an EMBL/GenBank/DDBJ whole genome shotgun (WGS) entry which is preliminary data.</text>
</comment>
<sequence length="279" mass="31482">MEVLAPAATASAILFFDEVYPVRAAQEQAEKSKLNAFGTLARLNPLNRPKADTVNLAKWELRYEPFWHVVAHREVDYTNAVTYAVAVGNEHARSIEVEGRRFEPVPGPKPRIDLPVREHCQRRIDAVVYQDGLKRPLKPQVLQSYVDRYKANPREQVDIEGTLPPRMSFATVLQLAQSRLAAEAVDAHEIHRDVATFDRIQLYYRPVFAFEYVWSTSGKIGVIEIDGLTGDVVENGEWFRDRFEKVMTREMLFELGAEAATTLVPGGGFAVKALGKLTE</sequence>
<proteinExistence type="predicted"/>
<protein>
    <submittedName>
        <fullName evidence="1">Uncharacterized protein</fullName>
    </submittedName>
</protein>
<dbReference type="RefSeq" id="WP_386753086.1">
    <property type="nucleotide sequence ID" value="NZ_JBHSNM010000001.1"/>
</dbReference>
<dbReference type="Proteomes" id="UP001596036">
    <property type="component" value="Unassembled WGS sequence"/>
</dbReference>
<name>A0ABW0SKC4_9GAMM</name>
<accession>A0ABW0SKC4</accession>
<evidence type="ECO:0000313" key="2">
    <source>
        <dbReference type="Proteomes" id="UP001596036"/>
    </source>
</evidence>
<evidence type="ECO:0000313" key="1">
    <source>
        <dbReference type="EMBL" id="MFC5569164.1"/>
    </source>
</evidence>
<organism evidence="1 2">
    <name type="scientific">Lysobacter yangpyeongensis</name>
    <dbReference type="NCBI Taxonomy" id="346182"/>
    <lineage>
        <taxon>Bacteria</taxon>
        <taxon>Pseudomonadati</taxon>
        <taxon>Pseudomonadota</taxon>
        <taxon>Gammaproteobacteria</taxon>
        <taxon>Lysobacterales</taxon>
        <taxon>Lysobacteraceae</taxon>
        <taxon>Lysobacter</taxon>
    </lineage>
</organism>
<dbReference type="EMBL" id="JBHSNM010000001">
    <property type="protein sequence ID" value="MFC5569164.1"/>
    <property type="molecule type" value="Genomic_DNA"/>
</dbReference>